<accession>A0ABD2QJ03</accession>
<proteinExistence type="predicted"/>
<feature type="compositionally biased region" description="Low complexity" evidence="1">
    <location>
        <begin position="93"/>
        <end position="108"/>
    </location>
</feature>
<dbReference type="Proteomes" id="UP001626550">
    <property type="component" value="Unassembled WGS sequence"/>
</dbReference>
<organism evidence="2 3">
    <name type="scientific">Cichlidogyrus casuarinus</name>
    <dbReference type="NCBI Taxonomy" id="1844966"/>
    <lineage>
        <taxon>Eukaryota</taxon>
        <taxon>Metazoa</taxon>
        <taxon>Spiralia</taxon>
        <taxon>Lophotrochozoa</taxon>
        <taxon>Platyhelminthes</taxon>
        <taxon>Monogenea</taxon>
        <taxon>Monopisthocotylea</taxon>
        <taxon>Dactylogyridea</taxon>
        <taxon>Ancyrocephalidae</taxon>
        <taxon>Cichlidogyrus</taxon>
    </lineage>
</organism>
<evidence type="ECO:0000313" key="2">
    <source>
        <dbReference type="EMBL" id="KAL3319525.1"/>
    </source>
</evidence>
<gene>
    <name evidence="2" type="ORF">Ciccas_001801</name>
</gene>
<feature type="compositionally biased region" description="Polar residues" evidence="1">
    <location>
        <begin position="16"/>
        <end position="25"/>
    </location>
</feature>
<dbReference type="EMBL" id="JBJKFK010000128">
    <property type="protein sequence ID" value="KAL3319525.1"/>
    <property type="molecule type" value="Genomic_DNA"/>
</dbReference>
<evidence type="ECO:0000256" key="1">
    <source>
        <dbReference type="SAM" id="MobiDB-lite"/>
    </source>
</evidence>
<feature type="compositionally biased region" description="Polar residues" evidence="1">
    <location>
        <begin position="109"/>
        <end position="119"/>
    </location>
</feature>
<reference evidence="2 3" key="1">
    <citation type="submission" date="2024-11" db="EMBL/GenBank/DDBJ databases">
        <title>Adaptive evolution of stress response genes in parasites aligns with host niche diversity.</title>
        <authorList>
            <person name="Hahn C."/>
            <person name="Resl P."/>
        </authorList>
    </citation>
    <scope>NUCLEOTIDE SEQUENCE [LARGE SCALE GENOMIC DNA]</scope>
    <source>
        <strain evidence="2">EGGRZ-B1_66</strain>
        <tissue evidence="2">Body</tissue>
    </source>
</reference>
<evidence type="ECO:0000313" key="3">
    <source>
        <dbReference type="Proteomes" id="UP001626550"/>
    </source>
</evidence>
<name>A0ABD2QJ03_9PLAT</name>
<comment type="caution">
    <text evidence="2">The sequence shown here is derived from an EMBL/GenBank/DDBJ whole genome shotgun (WGS) entry which is preliminary data.</text>
</comment>
<keyword evidence="3" id="KW-1185">Reference proteome</keyword>
<feature type="region of interest" description="Disordered" evidence="1">
    <location>
        <begin position="1"/>
        <end position="129"/>
    </location>
</feature>
<dbReference type="AlphaFoldDB" id="A0ABD2QJ03"/>
<feature type="compositionally biased region" description="Polar residues" evidence="1">
    <location>
        <begin position="33"/>
        <end position="65"/>
    </location>
</feature>
<sequence length="129" mass="14434">MCFHLTDLPASKPGQYDQQPNGNMHNRNERPASENQGNQPVYQYTVPPQSGNWNQLYNPPNQAPSATPPAWNSGPQPTPPATVDPYGGGASHSPDYYYDYYESNYNDPTNSLPNQTPTFTVRHKEVSHQ</sequence>
<protein>
    <submittedName>
        <fullName evidence="2">Uncharacterized protein</fullName>
    </submittedName>
</protein>